<organism evidence="2 3">
    <name type="scientific">Leptospira bouyouniensis</name>
    <dbReference type="NCBI Taxonomy" id="2484911"/>
    <lineage>
        <taxon>Bacteria</taxon>
        <taxon>Pseudomonadati</taxon>
        <taxon>Spirochaetota</taxon>
        <taxon>Spirochaetia</taxon>
        <taxon>Leptospirales</taxon>
        <taxon>Leptospiraceae</taxon>
        <taxon>Leptospira</taxon>
    </lineage>
</organism>
<protein>
    <submittedName>
        <fullName evidence="2">N-acetyltransferase</fullName>
    </submittedName>
</protein>
<dbReference type="Proteomes" id="UP000297641">
    <property type="component" value="Unassembled WGS sequence"/>
</dbReference>
<evidence type="ECO:0000259" key="1">
    <source>
        <dbReference type="PROSITE" id="PS51186"/>
    </source>
</evidence>
<dbReference type="EMBL" id="RQFT01000003">
    <property type="protein sequence ID" value="TGL08650.1"/>
    <property type="molecule type" value="Genomic_DNA"/>
</dbReference>
<dbReference type="GO" id="GO:0016747">
    <property type="term" value="F:acyltransferase activity, transferring groups other than amino-acyl groups"/>
    <property type="evidence" value="ECO:0007669"/>
    <property type="project" value="InterPro"/>
</dbReference>
<keyword evidence="2" id="KW-0808">Transferase</keyword>
<dbReference type="PROSITE" id="PS51186">
    <property type="entry name" value="GNAT"/>
    <property type="match status" value="1"/>
</dbReference>
<reference evidence="2 3" key="1">
    <citation type="journal article" date="2019" name="PLoS Negl. Trop. Dis.">
        <title>Revisiting the worldwide diversity of Leptospira species in the environment.</title>
        <authorList>
            <person name="Vincent A.T."/>
            <person name="Schiettekatte O."/>
            <person name="Bourhy P."/>
            <person name="Veyrier F.J."/>
            <person name="Picardeau M."/>
        </authorList>
    </citation>
    <scope>NUCLEOTIDE SEQUENCE [LARGE SCALE GENOMIC DNA]</scope>
    <source>
        <strain evidence="2 3">201800273</strain>
    </source>
</reference>
<name>A0A7I0IV78_9LEPT</name>
<feature type="domain" description="N-acetyltransferase" evidence="1">
    <location>
        <begin position="1"/>
        <end position="141"/>
    </location>
</feature>
<dbReference type="AlphaFoldDB" id="A0A7I0IV78"/>
<proteinExistence type="predicted"/>
<dbReference type="Pfam" id="PF00583">
    <property type="entry name" value="Acetyltransf_1"/>
    <property type="match status" value="1"/>
</dbReference>
<dbReference type="Gene3D" id="3.40.630.30">
    <property type="match status" value="1"/>
</dbReference>
<sequence>MISQISNWYLEEWNIPIEKTHSKLELVANDPTQFQVIMFVDRNPVSTGGVYQHVGLLDVKPQFKIYKHWLGFVYTDSHFRRRGFGALLCEHIESLAKDRGIMNLYLFSDTAVGLYKRLGWQELETVGYGNRMVTVMGRELG</sequence>
<evidence type="ECO:0000313" key="3">
    <source>
        <dbReference type="Proteomes" id="UP000297641"/>
    </source>
</evidence>
<evidence type="ECO:0000313" key="2">
    <source>
        <dbReference type="EMBL" id="TGL08650.1"/>
    </source>
</evidence>
<accession>A0A7I0IV78</accession>
<dbReference type="SUPFAM" id="SSF55729">
    <property type="entry name" value="Acyl-CoA N-acyltransferases (Nat)"/>
    <property type="match status" value="1"/>
</dbReference>
<dbReference type="RefSeq" id="WP_135770369.1">
    <property type="nucleotide sequence ID" value="NZ_RQFT01000003.1"/>
</dbReference>
<comment type="caution">
    <text evidence="2">The sequence shown here is derived from an EMBL/GenBank/DDBJ whole genome shotgun (WGS) entry which is preliminary data.</text>
</comment>
<dbReference type="CDD" id="cd04301">
    <property type="entry name" value="NAT_SF"/>
    <property type="match status" value="1"/>
</dbReference>
<gene>
    <name evidence="2" type="ORF">EHQ43_06040</name>
</gene>
<dbReference type="InterPro" id="IPR000182">
    <property type="entry name" value="GNAT_dom"/>
</dbReference>
<dbReference type="InterPro" id="IPR016181">
    <property type="entry name" value="Acyl_CoA_acyltransferase"/>
</dbReference>